<name>A0ABY7RTZ7_9FLAO</name>
<evidence type="ECO:0000259" key="1">
    <source>
        <dbReference type="Pfam" id="PF00425"/>
    </source>
</evidence>
<organism evidence="2 3">
    <name type="scientific">Psychroserpens ponticola</name>
    <dbReference type="NCBI Taxonomy" id="2932268"/>
    <lineage>
        <taxon>Bacteria</taxon>
        <taxon>Pseudomonadati</taxon>
        <taxon>Bacteroidota</taxon>
        <taxon>Flavobacteriia</taxon>
        <taxon>Flavobacteriales</taxon>
        <taxon>Flavobacteriaceae</taxon>
        <taxon>Psychroserpens</taxon>
    </lineage>
</organism>
<dbReference type="PANTHER" id="PTHR11236:SF18">
    <property type="entry name" value="AMINODEOXYCHORISMATE SYNTHASE"/>
    <property type="match status" value="1"/>
</dbReference>
<dbReference type="InterPro" id="IPR015890">
    <property type="entry name" value="Chorismate_C"/>
</dbReference>
<accession>A0ABY7RTZ7</accession>
<dbReference type="InterPro" id="IPR019999">
    <property type="entry name" value="Anth_synth_I-like"/>
</dbReference>
<dbReference type="RefSeq" id="WP_249996657.1">
    <property type="nucleotide sequence ID" value="NZ_CP116221.1"/>
</dbReference>
<keyword evidence="2" id="KW-0808">Transferase</keyword>
<dbReference type="Gene3D" id="3.60.120.10">
    <property type="entry name" value="Anthranilate synthase"/>
    <property type="match status" value="1"/>
</dbReference>
<dbReference type="PRINTS" id="PR00095">
    <property type="entry name" value="ANTSNTHASEI"/>
</dbReference>
<dbReference type="NCBIfam" id="TIGR00553">
    <property type="entry name" value="pabB"/>
    <property type="match status" value="1"/>
</dbReference>
<protein>
    <submittedName>
        <fullName evidence="2">Aminodeoxychorismate synthase component I</fullName>
        <ecNumber evidence="2">2.6.1.85</ecNumber>
    </submittedName>
</protein>
<dbReference type="Pfam" id="PF00425">
    <property type="entry name" value="Chorismate_bind"/>
    <property type="match status" value="1"/>
</dbReference>
<dbReference type="EMBL" id="CP116221">
    <property type="protein sequence ID" value="WCO00438.1"/>
    <property type="molecule type" value="Genomic_DNA"/>
</dbReference>
<evidence type="ECO:0000313" key="2">
    <source>
        <dbReference type="EMBL" id="WCO00438.1"/>
    </source>
</evidence>
<keyword evidence="3" id="KW-1185">Reference proteome</keyword>
<dbReference type="SUPFAM" id="SSF56322">
    <property type="entry name" value="ADC synthase"/>
    <property type="match status" value="1"/>
</dbReference>
<dbReference type="PANTHER" id="PTHR11236">
    <property type="entry name" value="AMINOBENZOATE/ANTHRANILATE SYNTHASE"/>
    <property type="match status" value="1"/>
</dbReference>
<feature type="domain" description="Chorismate-utilising enzyme C-terminal" evidence="1">
    <location>
        <begin position="167"/>
        <end position="423"/>
    </location>
</feature>
<proteinExistence type="predicted"/>
<gene>
    <name evidence="2" type="primary">pabB</name>
    <name evidence="2" type="ORF">MUN68_010185</name>
</gene>
<dbReference type="EC" id="2.6.1.85" evidence="2"/>
<keyword evidence="2" id="KW-0032">Aminotransferase</keyword>
<reference evidence="2 3" key="1">
    <citation type="submission" date="2023-01" db="EMBL/GenBank/DDBJ databases">
        <title>Psychroserpens ponticola sp. nov., isolated from seawater.</title>
        <authorList>
            <person name="Kristyanto S."/>
            <person name="Jung J."/>
            <person name="Kim J.M."/>
            <person name="Jeon C.O."/>
        </authorList>
    </citation>
    <scope>NUCLEOTIDE SEQUENCE [LARGE SCALE GENOMIC DNA]</scope>
    <source>
        <strain evidence="2 3">MSW6</strain>
    </source>
</reference>
<evidence type="ECO:0000313" key="3">
    <source>
        <dbReference type="Proteomes" id="UP001202717"/>
    </source>
</evidence>
<dbReference type="GO" id="GO:0046820">
    <property type="term" value="F:4-amino-4-deoxychorismate synthase activity"/>
    <property type="evidence" value="ECO:0007669"/>
    <property type="project" value="UniProtKB-EC"/>
</dbReference>
<sequence length="441" mass="50758">MRSHKSVHISNPETFKNQLLLWSQKFDEVVWLDSNNYTQKYASYDAVLAIEAFTSIQTDYYDAFEQLKVYQSSTKDWLFGYLSYDLKNDVELLSSKNFDGLQFPELCFFQPKKLFFLKGNTLETHYLNFVSDELEDDLKQIESSATSIAYEKVLEQSDIKIKLRVHKDEYFEKVNTVLSHIHRGDIYEANFCQEFYAENTSINPIEIYNNLNQISKPPFATFLRLYDKYLLSASPERYIKKEGRKITSQPIKGTAKRSLNPAEDNQLKKELSEDIKERSENVMIVDLVRNDLSKTATKGSVKVEELCKVYSFDQVHQMMSTIISEINDTTHPVDVLKTTFPMGSMTGAPKISAMKIIEELEVTKRGLYSGAVGYFTPDSDFDFNVVIRSIFYNESEKYVSYSVGGAITAKSDPLKEYEECLLKAKAMREVLEGLGKVKSKK</sequence>
<dbReference type="Proteomes" id="UP001202717">
    <property type="component" value="Chromosome"/>
</dbReference>
<dbReference type="InterPro" id="IPR005801">
    <property type="entry name" value="ADC_synthase"/>
</dbReference>
<dbReference type="InterPro" id="IPR005802">
    <property type="entry name" value="ADC_synth_comp_1"/>
</dbReference>